<organismHost>
    <name type="scientific">Pseudomonas aeruginosa</name>
    <dbReference type="NCBI Taxonomy" id="287"/>
</organismHost>
<sequence>MTAARKPGSVPVYLEGVNDKFFFKDPTKPMEYVMYTDGSGRHVATGAIVPGVKFDIWALCKQEPGQELRNIVIDAIVYRDVDGSIQEYSREHQAIAVDRRNWEFGFVSKLAGLRWGFTLSITPETGESFIHVDLKSPILGIKFHFE</sequence>
<protein>
    <submittedName>
        <fullName evidence="1">Uncharacterized protein 326</fullName>
    </submittedName>
</protein>
<name>F8SJG2_BPPA3</name>
<dbReference type="GeneID" id="26643854"/>
<dbReference type="KEGG" id="vg:26643854"/>
<dbReference type="EMBL" id="HQ630627">
    <property type="protein sequence ID" value="AEH03749.1"/>
    <property type="molecule type" value="Genomic_DNA"/>
</dbReference>
<proteinExistence type="predicted"/>
<gene>
    <name evidence="1" type="primary">326</name>
</gene>
<dbReference type="Proteomes" id="UP000008388">
    <property type="component" value="Segment"/>
</dbReference>
<organism evidence="1 2">
    <name type="scientific">Pseudomonas phage PhiPA3</name>
    <name type="common">Pseudomonas aeruginosa phage PhiPA3</name>
    <dbReference type="NCBI Taxonomy" id="998086"/>
    <lineage>
        <taxon>Viruses</taxon>
        <taxon>Duplodnaviria</taxon>
        <taxon>Heunggongvirae</taxon>
        <taxon>Uroviricota</taxon>
        <taxon>Caudoviricetes</taxon>
        <taxon>Chimalliviridae</taxon>
        <taxon>Miltoncavirus</taxon>
        <taxon>Miltoncavirus PhiPA3</taxon>
    </lineage>
</organism>
<evidence type="ECO:0000313" key="1">
    <source>
        <dbReference type="EMBL" id="AEH03749.1"/>
    </source>
</evidence>
<evidence type="ECO:0000313" key="2">
    <source>
        <dbReference type="Proteomes" id="UP000008388"/>
    </source>
</evidence>
<accession>F8SJG2</accession>
<reference evidence="1 2" key="1">
    <citation type="journal article" date="2011" name="Microbiology">
        <title>The Pseudomonas aeruginosa generalized transducing phage phiPA3 is a new member of the phiKZ-like group of 'jumbo' phages, and infects model laboratory strains and clinical isolates from cystic fibrosis patients.</title>
        <authorList>
            <person name="Monson R."/>
            <person name="Foulds I."/>
            <person name="Foweraker J."/>
            <person name="Welch M."/>
            <person name="Salmond G.P."/>
        </authorList>
    </citation>
    <scope>NUCLEOTIDE SEQUENCE [LARGE SCALE GENOMIC DNA]</scope>
</reference>
<keyword evidence="2" id="KW-1185">Reference proteome</keyword>
<dbReference type="RefSeq" id="YP_009217405.1">
    <property type="nucleotide sequence ID" value="NC_028999.1"/>
</dbReference>